<dbReference type="RefSeq" id="WP_069693905.1">
    <property type="nucleotide sequence ID" value="NZ_CP017147.1"/>
</dbReference>
<accession>A0A1D7UBI5</accession>
<sequence>MPEFEGDRSGADSFLRRHPGQFYVYVLCRPDGRPFYVGKGLNRRAFEHEAEALRRHPIGEANPFKCNVIRKIVREGGSVRYRIDSFFDQERQMSCLEREAALILEYRRLHEGGVLTNLAGGLGNLSGAAPFSLGRHAATLSGEPENNPARATLNRFLQGIGPVGSVPIKPVAQISRILSTTPHPNPRSPTVRCAYALIASASATATRFVTDVSIPRTFEYQGVQAVIENGVARDLLKAGMASLMPAADPKAERFVLTHAQVELLMGLYGSEALVARGLL</sequence>
<dbReference type="AlphaFoldDB" id="A0A1D7UBI5"/>
<dbReference type="OrthoDB" id="7594329at2"/>
<dbReference type="EMBL" id="CP017147">
    <property type="protein sequence ID" value="AOO84719.1"/>
    <property type="molecule type" value="Genomic_DNA"/>
</dbReference>
<evidence type="ECO:0000313" key="2">
    <source>
        <dbReference type="Proteomes" id="UP000094969"/>
    </source>
</evidence>
<protein>
    <recommendedName>
        <fullName evidence="3">GIY-YIG domain-containing protein</fullName>
    </recommendedName>
</protein>
<name>A0A1D7UBI5_9HYPH</name>
<keyword evidence="2" id="KW-1185">Reference proteome</keyword>
<gene>
    <name evidence="1" type="ORF">BHK69_23310</name>
</gene>
<evidence type="ECO:0008006" key="3">
    <source>
        <dbReference type="Google" id="ProtNLM"/>
    </source>
</evidence>
<evidence type="ECO:0000313" key="1">
    <source>
        <dbReference type="EMBL" id="AOO84719.1"/>
    </source>
</evidence>
<dbReference type="Proteomes" id="UP000094969">
    <property type="component" value="Chromosome"/>
</dbReference>
<proteinExistence type="predicted"/>
<dbReference type="KEGG" id="bvv:BHK69_23310"/>
<reference evidence="1 2" key="1">
    <citation type="journal article" date="2015" name="Antonie Van Leeuwenhoek">
        <title>Bosea vaviloviae sp. nov., a new species of slow-growing rhizobia isolated from nodules of the relict species Vavilovia formosa (Stev.) Fed.</title>
        <authorList>
            <person name="Safronova V.I."/>
            <person name="Kuznetsova I.G."/>
            <person name="Sazanova A.L."/>
            <person name="Kimeklis A.K."/>
            <person name="Belimov A.A."/>
            <person name="Andronov E.E."/>
            <person name="Pinaev A.G."/>
            <person name="Chizhevskaya E.P."/>
            <person name="Pukhaev A.R."/>
            <person name="Popov K.P."/>
            <person name="Willems A."/>
            <person name="Tikhonovich I.A."/>
        </authorList>
    </citation>
    <scope>NUCLEOTIDE SEQUENCE [LARGE SCALE GENOMIC DNA]</scope>
    <source>
        <strain evidence="1 2">Vaf18</strain>
    </source>
</reference>
<organism evidence="1 2">
    <name type="scientific">Bosea vaviloviae</name>
    <dbReference type="NCBI Taxonomy" id="1526658"/>
    <lineage>
        <taxon>Bacteria</taxon>
        <taxon>Pseudomonadati</taxon>
        <taxon>Pseudomonadota</taxon>
        <taxon>Alphaproteobacteria</taxon>
        <taxon>Hyphomicrobiales</taxon>
        <taxon>Boseaceae</taxon>
        <taxon>Bosea</taxon>
    </lineage>
</organism>
<dbReference type="STRING" id="1526658.BHK69_23310"/>
<dbReference type="CDD" id="cd10440">
    <property type="entry name" value="GIY-YIG_COG3680"/>
    <property type="match status" value="1"/>
</dbReference>